<evidence type="ECO:0000313" key="3">
    <source>
        <dbReference type="Proteomes" id="UP000077266"/>
    </source>
</evidence>
<dbReference type="EMBL" id="KV426478">
    <property type="protein sequence ID" value="KZV80465.1"/>
    <property type="molecule type" value="Genomic_DNA"/>
</dbReference>
<feature type="region of interest" description="Disordered" evidence="1">
    <location>
        <begin position="1"/>
        <end position="41"/>
    </location>
</feature>
<protein>
    <submittedName>
        <fullName evidence="2">Uncharacterized protein</fullName>
    </submittedName>
</protein>
<dbReference type="Proteomes" id="UP000077266">
    <property type="component" value="Unassembled WGS sequence"/>
</dbReference>
<feature type="compositionally biased region" description="Basic residues" evidence="1">
    <location>
        <begin position="18"/>
        <end position="31"/>
    </location>
</feature>
<dbReference type="InParanoid" id="A0A165BEM2"/>
<name>A0A165BEM2_EXIGL</name>
<accession>A0A165BEM2</accession>
<evidence type="ECO:0000256" key="1">
    <source>
        <dbReference type="SAM" id="MobiDB-lite"/>
    </source>
</evidence>
<organism evidence="2 3">
    <name type="scientific">Exidia glandulosa HHB12029</name>
    <dbReference type="NCBI Taxonomy" id="1314781"/>
    <lineage>
        <taxon>Eukaryota</taxon>
        <taxon>Fungi</taxon>
        <taxon>Dikarya</taxon>
        <taxon>Basidiomycota</taxon>
        <taxon>Agaricomycotina</taxon>
        <taxon>Agaricomycetes</taxon>
        <taxon>Auriculariales</taxon>
        <taxon>Exidiaceae</taxon>
        <taxon>Exidia</taxon>
    </lineage>
</organism>
<feature type="compositionally biased region" description="Basic and acidic residues" evidence="1">
    <location>
        <begin position="1"/>
        <end position="11"/>
    </location>
</feature>
<gene>
    <name evidence="2" type="ORF">EXIGLDRAFT_413602</name>
</gene>
<evidence type="ECO:0000313" key="2">
    <source>
        <dbReference type="EMBL" id="KZV80465.1"/>
    </source>
</evidence>
<keyword evidence="3" id="KW-1185">Reference proteome</keyword>
<sequence length="207" mass="23519">MCSSPRNDRRARCTRPAARARARQPRPRTCTRRPSLNSTPTCPDVLSTVLGRTPRTTHTYYLSPSLSPHLLGNHPHAVAFRRTGLYHCRAPMRVAAYRYASVSHIESSPSLASVLLQACQASRPRLDHLQRSLEVQDASCVRQASRCLRRALQRSTLHPKCSTRAAHFVVLMRARKRINLPTTALHVRRVDAQLHNVQQHDMEQKTR</sequence>
<dbReference type="AlphaFoldDB" id="A0A165BEM2"/>
<reference evidence="2 3" key="1">
    <citation type="journal article" date="2016" name="Mol. Biol. Evol.">
        <title>Comparative Genomics of Early-Diverging Mushroom-Forming Fungi Provides Insights into the Origins of Lignocellulose Decay Capabilities.</title>
        <authorList>
            <person name="Nagy L.G."/>
            <person name="Riley R."/>
            <person name="Tritt A."/>
            <person name="Adam C."/>
            <person name="Daum C."/>
            <person name="Floudas D."/>
            <person name="Sun H."/>
            <person name="Yadav J.S."/>
            <person name="Pangilinan J."/>
            <person name="Larsson K.H."/>
            <person name="Matsuura K."/>
            <person name="Barry K."/>
            <person name="Labutti K."/>
            <person name="Kuo R."/>
            <person name="Ohm R.A."/>
            <person name="Bhattacharya S.S."/>
            <person name="Shirouzu T."/>
            <person name="Yoshinaga Y."/>
            <person name="Martin F.M."/>
            <person name="Grigoriev I.V."/>
            <person name="Hibbett D.S."/>
        </authorList>
    </citation>
    <scope>NUCLEOTIDE SEQUENCE [LARGE SCALE GENOMIC DNA]</scope>
    <source>
        <strain evidence="2 3">HHB12029</strain>
    </source>
</reference>
<proteinExistence type="predicted"/>